<protein>
    <submittedName>
        <fullName evidence="2">Uncharacterized protein</fullName>
    </submittedName>
</protein>
<feature type="compositionally biased region" description="Gly residues" evidence="1">
    <location>
        <begin position="224"/>
        <end position="240"/>
    </location>
</feature>
<feature type="region of interest" description="Disordered" evidence="1">
    <location>
        <begin position="214"/>
        <end position="241"/>
    </location>
</feature>
<name>A0A3P1VAX3_9ACTO</name>
<comment type="caution">
    <text evidence="2">The sequence shown here is derived from an EMBL/GenBank/DDBJ whole genome shotgun (WGS) entry which is preliminary data.</text>
</comment>
<dbReference type="RefSeq" id="WP_124932729.1">
    <property type="nucleotide sequence ID" value="NZ_RQZC01000001.1"/>
</dbReference>
<reference evidence="2 3" key="1">
    <citation type="submission" date="2018-11" db="EMBL/GenBank/DDBJ databases">
        <title>Genomes From Bacteria Associated with the Canine Oral Cavity: a Test Case for Automated Genome-Based Taxonomic Assignment.</title>
        <authorList>
            <person name="Coil D.A."/>
            <person name="Jospin G."/>
            <person name="Darling A.E."/>
            <person name="Wallis C."/>
            <person name="Davis I.J."/>
            <person name="Harris S."/>
            <person name="Eisen J.A."/>
            <person name="Holcombe L.J."/>
            <person name="O'Flynn C."/>
        </authorList>
    </citation>
    <scope>NUCLEOTIDE SEQUENCE [LARGE SCALE GENOMIC DNA]</scope>
    <source>
        <strain evidence="2 3">OH5050</strain>
    </source>
</reference>
<dbReference type="AlphaFoldDB" id="A0A3P1VAX3"/>
<keyword evidence="3" id="KW-1185">Reference proteome</keyword>
<evidence type="ECO:0000313" key="2">
    <source>
        <dbReference type="EMBL" id="RRD30817.1"/>
    </source>
</evidence>
<dbReference type="Proteomes" id="UP000271272">
    <property type="component" value="Unassembled WGS sequence"/>
</dbReference>
<accession>A0A3P1VAX3</accession>
<feature type="region of interest" description="Disordered" evidence="1">
    <location>
        <begin position="59"/>
        <end position="91"/>
    </location>
</feature>
<organism evidence="2 3">
    <name type="scientific">Actinomyces bowdenii</name>
    <dbReference type="NCBI Taxonomy" id="131109"/>
    <lineage>
        <taxon>Bacteria</taxon>
        <taxon>Bacillati</taxon>
        <taxon>Actinomycetota</taxon>
        <taxon>Actinomycetes</taxon>
        <taxon>Actinomycetales</taxon>
        <taxon>Actinomycetaceae</taxon>
        <taxon>Actinomyces</taxon>
    </lineage>
</organism>
<proteinExistence type="predicted"/>
<dbReference type="EMBL" id="RQZC01000001">
    <property type="protein sequence ID" value="RRD30817.1"/>
    <property type="molecule type" value="Genomic_DNA"/>
</dbReference>
<sequence length="314" mass="32221">MTIPLGRLPLPRTSDGLSLRLRQGIAEAVAPVLSNPTAMRILVRPDAPDIDLIDVDASGTAITSPLGPPGAHEPERQPQEEPGGAPVPAPGRLRHLQVRARPMEVLGAPVHLDARLRDLAIAWREEDGSGRLILAEPSAQSPLHGQVEIRISQAGLATAIERLGTHLLEGRGALDDVELEISGAAPGTLRISGSGRIRRGPLRARVRVGAQVDVQEADPHQPGAGSGPGSGPIGSGGAPTGGRPALVATLAQVRVASRHPVVAAMLAVAAKDLQGLQGRRVPLRSPEGEVGVTALRVTTGPDLSVSAVLGGGPA</sequence>
<evidence type="ECO:0000313" key="3">
    <source>
        <dbReference type="Proteomes" id="UP000271272"/>
    </source>
</evidence>
<evidence type="ECO:0000256" key="1">
    <source>
        <dbReference type="SAM" id="MobiDB-lite"/>
    </source>
</evidence>
<gene>
    <name evidence="2" type="ORF">EII10_01560</name>
</gene>